<dbReference type="Proteomes" id="UP000270924">
    <property type="component" value="Unassembled WGS sequence"/>
</dbReference>
<protein>
    <submittedName>
        <fullName evidence="1">Uncharacterized protein</fullName>
    </submittedName>
</protein>
<evidence type="ECO:0000313" key="1">
    <source>
        <dbReference type="EMBL" id="VDM10482.1"/>
    </source>
</evidence>
<accession>A0A3P7FIZ7</accession>
<dbReference type="InParanoid" id="A0A3P7FIZ7"/>
<dbReference type="AlphaFoldDB" id="A0A3P7FIZ7"/>
<reference evidence="1 2" key="1">
    <citation type="submission" date="2018-11" db="EMBL/GenBank/DDBJ databases">
        <authorList>
            <consortium name="Pathogen Informatics"/>
        </authorList>
    </citation>
    <scope>NUCLEOTIDE SEQUENCE [LARGE SCALE GENOMIC DNA]</scope>
</reference>
<sequence length="72" mass="8512">MFFGSTEKKKKQEKRSNWKENSSLDWTIYGAKEGGKYLFFRRRQIGKEIKLDELDDDALRKVCILLEPVSPD</sequence>
<gene>
    <name evidence="1" type="ORF">WBA_LOCUS3868</name>
</gene>
<proteinExistence type="predicted"/>
<organism evidence="1 2">
    <name type="scientific">Wuchereria bancrofti</name>
    <dbReference type="NCBI Taxonomy" id="6293"/>
    <lineage>
        <taxon>Eukaryota</taxon>
        <taxon>Metazoa</taxon>
        <taxon>Ecdysozoa</taxon>
        <taxon>Nematoda</taxon>
        <taxon>Chromadorea</taxon>
        <taxon>Rhabditida</taxon>
        <taxon>Spirurina</taxon>
        <taxon>Spiruromorpha</taxon>
        <taxon>Filarioidea</taxon>
        <taxon>Onchocercidae</taxon>
        <taxon>Wuchereria</taxon>
    </lineage>
</organism>
<name>A0A3P7FIZ7_WUCBA</name>
<keyword evidence="2" id="KW-1185">Reference proteome</keyword>
<evidence type="ECO:0000313" key="2">
    <source>
        <dbReference type="Proteomes" id="UP000270924"/>
    </source>
</evidence>
<dbReference type="EMBL" id="UYWW01001423">
    <property type="protein sequence ID" value="VDM10482.1"/>
    <property type="molecule type" value="Genomic_DNA"/>
</dbReference>